<dbReference type="PANTHER" id="PTHR33446">
    <property type="entry name" value="PROTEIN TONB-RELATED"/>
    <property type="match status" value="1"/>
</dbReference>
<dbReference type="AlphaFoldDB" id="A0A644WDG6"/>
<keyword evidence="3" id="KW-0813">Transport</keyword>
<dbReference type="SUPFAM" id="SSF74653">
    <property type="entry name" value="TolA/TonB C-terminal domain"/>
    <property type="match status" value="1"/>
</dbReference>
<dbReference type="Pfam" id="PF03544">
    <property type="entry name" value="TonB_C"/>
    <property type="match status" value="1"/>
</dbReference>
<keyword evidence="9" id="KW-0472">Membrane</keyword>
<dbReference type="Gene3D" id="3.30.1150.10">
    <property type="match status" value="1"/>
</dbReference>
<keyword evidence="7" id="KW-0653">Protein transport</keyword>
<dbReference type="InterPro" id="IPR037682">
    <property type="entry name" value="TonB_C"/>
</dbReference>
<dbReference type="InterPro" id="IPR006260">
    <property type="entry name" value="TonB/TolA_C"/>
</dbReference>
<accession>A0A644WDG6</accession>
<protein>
    <recommendedName>
        <fullName evidence="10">TonB C-terminal domain-containing protein</fullName>
    </recommendedName>
</protein>
<evidence type="ECO:0000256" key="5">
    <source>
        <dbReference type="ARBA" id="ARBA00022519"/>
    </source>
</evidence>
<proteinExistence type="inferred from homology"/>
<dbReference type="InterPro" id="IPR011652">
    <property type="entry name" value="MORN_2"/>
</dbReference>
<dbReference type="InterPro" id="IPR051045">
    <property type="entry name" value="TonB-dependent_transducer"/>
</dbReference>
<dbReference type="Gene3D" id="2.20.110.10">
    <property type="entry name" value="Histone H3 K4-specific methyltransferase SET7/9 N-terminal domain"/>
    <property type="match status" value="1"/>
</dbReference>
<evidence type="ECO:0000256" key="4">
    <source>
        <dbReference type="ARBA" id="ARBA00022475"/>
    </source>
</evidence>
<comment type="similarity">
    <text evidence="2">Belongs to the TonB family.</text>
</comment>
<dbReference type="SUPFAM" id="SSF82185">
    <property type="entry name" value="Histone H3 K4-specific methyltransferase SET7/9 N-terminal domain"/>
    <property type="match status" value="1"/>
</dbReference>
<dbReference type="EMBL" id="VSSQ01000824">
    <property type="protein sequence ID" value="MPM01802.1"/>
    <property type="molecule type" value="Genomic_DNA"/>
</dbReference>
<organism evidence="11">
    <name type="scientific">bioreactor metagenome</name>
    <dbReference type="NCBI Taxonomy" id="1076179"/>
    <lineage>
        <taxon>unclassified sequences</taxon>
        <taxon>metagenomes</taxon>
        <taxon>ecological metagenomes</taxon>
    </lineage>
</organism>
<feature type="domain" description="TonB C-terminal" evidence="10">
    <location>
        <begin position="161"/>
        <end position="260"/>
    </location>
</feature>
<dbReference type="GO" id="GO:0031992">
    <property type="term" value="F:energy transducer activity"/>
    <property type="evidence" value="ECO:0007669"/>
    <property type="project" value="TreeGrafter"/>
</dbReference>
<name>A0A644WDG6_9ZZZZ</name>
<comment type="subcellular location">
    <subcellularLocation>
        <location evidence="1">Cell inner membrane</location>
        <topology evidence="1">Single-pass membrane protein</topology>
        <orientation evidence="1">Periplasmic side</orientation>
    </subcellularLocation>
</comment>
<comment type="caution">
    <text evidence="11">The sequence shown here is derived from an EMBL/GenBank/DDBJ whole genome shotgun (WGS) entry which is preliminary data.</text>
</comment>
<evidence type="ECO:0000256" key="6">
    <source>
        <dbReference type="ARBA" id="ARBA00022692"/>
    </source>
</evidence>
<dbReference type="GO" id="GO:0098797">
    <property type="term" value="C:plasma membrane protein complex"/>
    <property type="evidence" value="ECO:0007669"/>
    <property type="project" value="TreeGrafter"/>
</dbReference>
<dbReference type="PANTHER" id="PTHR33446:SF2">
    <property type="entry name" value="PROTEIN TONB"/>
    <property type="match status" value="1"/>
</dbReference>
<evidence type="ECO:0000256" key="8">
    <source>
        <dbReference type="ARBA" id="ARBA00022989"/>
    </source>
</evidence>
<sequence length="261" mass="30361">MKQLALLSFLFFSLSFFPQETEDYMDLLSDTIWLNASRKKIQNKDSAVYFAILSKENPESQKVISKTYFVSGQIQKVVNYSSLKPKTIDGKYQLYAENGQLLYDADYKNGKRHGQLLTFWKNGTPKRIDNYQDGEFINGTCFDIDGKEIEYFPYLIEPKYKYGEEALMRYLRKNTFYPPELSHIVGGKVVVSFFVDIDGNIVDVKQLKTSLIDAFDEEALRVVRNIPKGSFIPGKRDGEHVRFRMRMPINFKPSFLKQNNK</sequence>
<keyword evidence="6" id="KW-0812">Transmembrane</keyword>
<evidence type="ECO:0000256" key="2">
    <source>
        <dbReference type="ARBA" id="ARBA00006555"/>
    </source>
</evidence>
<evidence type="ECO:0000259" key="10">
    <source>
        <dbReference type="PROSITE" id="PS52015"/>
    </source>
</evidence>
<dbReference type="Pfam" id="PF07661">
    <property type="entry name" value="MORN_2"/>
    <property type="match status" value="2"/>
</dbReference>
<dbReference type="PROSITE" id="PS52015">
    <property type="entry name" value="TONB_CTD"/>
    <property type="match status" value="1"/>
</dbReference>
<gene>
    <name evidence="11" type="ORF">SDC9_48042</name>
</gene>
<evidence type="ECO:0000313" key="11">
    <source>
        <dbReference type="EMBL" id="MPM01802.1"/>
    </source>
</evidence>
<reference evidence="11" key="1">
    <citation type="submission" date="2019-08" db="EMBL/GenBank/DDBJ databases">
        <authorList>
            <person name="Kucharzyk K."/>
            <person name="Murdoch R.W."/>
            <person name="Higgins S."/>
            <person name="Loffler F."/>
        </authorList>
    </citation>
    <scope>NUCLEOTIDE SEQUENCE</scope>
</reference>
<evidence type="ECO:0000256" key="7">
    <source>
        <dbReference type="ARBA" id="ARBA00022927"/>
    </source>
</evidence>
<dbReference type="GO" id="GO:0055085">
    <property type="term" value="P:transmembrane transport"/>
    <property type="evidence" value="ECO:0007669"/>
    <property type="project" value="InterPro"/>
</dbReference>
<evidence type="ECO:0000256" key="1">
    <source>
        <dbReference type="ARBA" id="ARBA00004383"/>
    </source>
</evidence>
<dbReference type="GO" id="GO:0015031">
    <property type="term" value="P:protein transport"/>
    <property type="evidence" value="ECO:0007669"/>
    <property type="project" value="UniProtKB-KW"/>
</dbReference>
<evidence type="ECO:0000256" key="3">
    <source>
        <dbReference type="ARBA" id="ARBA00022448"/>
    </source>
</evidence>
<keyword evidence="4" id="KW-1003">Cell membrane</keyword>
<dbReference type="NCBIfam" id="TIGR01352">
    <property type="entry name" value="tonB_Cterm"/>
    <property type="match status" value="1"/>
</dbReference>
<keyword evidence="8" id="KW-1133">Transmembrane helix</keyword>
<evidence type="ECO:0000256" key="9">
    <source>
        <dbReference type="ARBA" id="ARBA00023136"/>
    </source>
</evidence>
<keyword evidence="5" id="KW-0997">Cell inner membrane</keyword>